<dbReference type="SUPFAM" id="SSF53383">
    <property type="entry name" value="PLP-dependent transferases"/>
    <property type="match status" value="1"/>
</dbReference>
<sequence>MQTDSKNYDFNHITDRHHTNSIKWDFNQRIFGREDILPMWVADMDFPAPDAVVEALVNRAKHGIYGYSDGMDGYYEALIDWMQERHGWEIQRDWITFSPGIVPALNELVRSLTKPGDKILIQFPIYPPFFQAIQNHNREVISSQLTLENGRYTMDFADLEEKFACGVKMMILCNPHNPVGRVWERVELERLGQLCVDHGVLVISDEIHSDLIYKGHKHIPFASLSPELALQSIVCTAPSKTFNLAGLQTSNLIIPNAKYRTAFRASFDLTGIHHPNVFGMTAMEAAYRHGKDWLDQLMDYLSGNVKFLISFLERELPQIKVIKPEGTYLIWLDFRALAMEPKALQKFLVHKAGVGLSAGYLFGAGGEGFARLNLGCARSVLEEGLQRIKTAIQELD</sequence>
<evidence type="ECO:0000256" key="3">
    <source>
        <dbReference type="ARBA" id="ARBA00022898"/>
    </source>
</evidence>
<protein>
    <recommendedName>
        <fullName evidence="2">cysteine-S-conjugate beta-lyase</fullName>
        <ecNumber evidence="2">4.4.1.13</ecNumber>
    </recommendedName>
</protein>
<proteinExistence type="inferred from homology"/>
<evidence type="ECO:0000256" key="4">
    <source>
        <dbReference type="ARBA" id="ARBA00023239"/>
    </source>
</evidence>
<dbReference type="NCBIfam" id="TIGR04350">
    <property type="entry name" value="C_S_lyase_PatB"/>
    <property type="match status" value="1"/>
</dbReference>
<organism evidence="7 8">
    <name type="scientific">Desulfosporosinus fructosivorans</name>
    <dbReference type="NCBI Taxonomy" id="2018669"/>
    <lineage>
        <taxon>Bacteria</taxon>
        <taxon>Bacillati</taxon>
        <taxon>Bacillota</taxon>
        <taxon>Clostridia</taxon>
        <taxon>Eubacteriales</taxon>
        <taxon>Desulfitobacteriaceae</taxon>
        <taxon>Desulfosporosinus</taxon>
    </lineage>
</organism>
<dbReference type="InterPro" id="IPR015421">
    <property type="entry name" value="PyrdxlP-dep_Trfase_major"/>
</dbReference>
<evidence type="ECO:0000313" key="7">
    <source>
        <dbReference type="EMBL" id="TGE36119.1"/>
    </source>
</evidence>
<dbReference type="InterPro" id="IPR015424">
    <property type="entry name" value="PyrdxlP-dep_Trfase"/>
</dbReference>
<dbReference type="InterPro" id="IPR015422">
    <property type="entry name" value="PyrdxlP-dep_Trfase_small"/>
</dbReference>
<name>A0A4Z0R0R7_9FIRM</name>
<comment type="cofactor">
    <cofactor evidence="1">
        <name>pyridoxal 5'-phosphate</name>
        <dbReference type="ChEBI" id="CHEBI:597326"/>
    </cofactor>
</comment>
<evidence type="ECO:0000313" key="8">
    <source>
        <dbReference type="Proteomes" id="UP000298460"/>
    </source>
</evidence>
<dbReference type="Gene3D" id="3.40.640.10">
    <property type="entry name" value="Type I PLP-dependent aspartate aminotransferase-like (Major domain)"/>
    <property type="match status" value="1"/>
</dbReference>
<dbReference type="Pfam" id="PF00155">
    <property type="entry name" value="Aminotran_1_2"/>
    <property type="match status" value="1"/>
</dbReference>
<dbReference type="AlphaFoldDB" id="A0A4Z0R0R7"/>
<evidence type="ECO:0000256" key="5">
    <source>
        <dbReference type="ARBA" id="ARBA00037974"/>
    </source>
</evidence>
<dbReference type="GO" id="GO:0008483">
    <property type="term" value="F:transaminase activity"/>
    <property type="evidence" value="ECO:0007669"/>
    <property type="project" value="UniProtKB-KW"/>
</dbReference>
<dbReference type="PANTHER" id="PTHR43525">
    <property type="entry name" value="PROTEIN MALY"/>
    <property type="match status" value="1"/>
</dbReference>
<keyword evidence="7" id="KW-0808">Transferase</keyword>
<comment type="caution">
    <text evidence="7">The sequence shown here is derived from an EMBL/GenBank/DDBJ whole genome shotgun (WGS) entry which is preliminary data.</text>
</comment>
<dbReference type="InterPro" id="IPR004839">
    <property type="entry name" value="Aminotransferase_I/II_large"/>
</dbReference>
<keyword evidence="3" id="KW-0663">Pyridoxal phosphate</keyword>
<dbReference type="Proteomes" id="UP000298460">
    <property type="component" value="Unassembled WGS sequence"/>
</dbReference>
<evidence type="ECO:0000256" key="1">
    <source>
        <dbReference type="ARBA" id="ARBA00001933"/>
    </source>
</evidence>
<feature type="domain" description="Aminotransferase class I/classII large" evidence="6">
    <location>
        <begin position="43"/>
        <end position="388"/>
    </location>
</feature>
<dbReference type="RefSeq" id="WP_135550503.1">
    <property type="nucleotide sequence ID" value="NZ_SPQQ01000009.1"/>
</dbReference>
<dbReference type="GO" id="GO:0030170">
    <property type="term" value="F:pyridoxal phosphate binding"/>
    <property type="evidence" value="ECO:0007669"/>
    <property type="project" value="InterPro"/>
</dbReference>
<dbReference type="Gene3D" id="3.90.1150.10">
    <property type="entry name" value="Aspartate Aminotransferase, domain 1"/>
    <property type="match status" value="1"/>
</dbReference>
<dbReference type="EMBL" id="SPQQ01000009">
    <property type="protein sequence ID" value="TGE36119.1"/>
    <property type="molecule type" value="Genomic_DNA"/>
</dbReference>
<accession>A0A4Z0R0R7</accession>
<dbReference type="EC" id="4.4.1.13" evidence="2"/>
<comment type="similarity">
    <text evidence="5">Belongs to the class-II pyridoxal-phosphate-dependent aminotransferase family. MalY/PatB cystathionine beta-lyase subfamily.</text>
</comment>
<dbReference type="InterPro" id="IPR051798">
    <property type="entry name" value="Class-II_PLP-Dep_Aminotrans"/>
</dbReference>
<keyword evidence="8" id="KW-1185">Reference proteome</keyword>
<evidence type="ECO:0000259" key="6">
    <source>
        <dbReference type="Pfam" id="PF00155"/>
    </source>
</evidence>
<dbReference type="PANTHER" id="PTHR43525:SF1">
    <property type="entry name" value="PROTEIN MALY"/>
    <property type="match status" value="1"/>
</dbReference>
<gene>
    <name evidence="7" type="ORF">E4K67_21560</name>
</gene>
<evidence type="ECO:0000256" key="2">
    <source>
        <dbReference type="ARBA" id="ARBA00012224"/>
    </source>
</evidence>
<keyword evidence="4" id="KW-0456">Lyase</keyword>
<dbReference type="GO" id="GO:0047804">
    <property type="term" value="F:cysteine-S-conjugate beta-lyase activity"/>
    <property type="evidence" value="ECO:0007669"/>
    <property type="project" value="UniProtKB-EC"/>
</dbReference>
<dbReference type="InterPro" id="IPR027619">
    <property type="entry name" value="C-S_lyase_PatB-like"/>
</dbReference>
<dbReference type="OrthoDB" id="9802872at2"/>
<dbReference type="CDD" id="cd00609">
    <property type="entry name" value="AAT_like"/>
    <property type="match status" value="1"/>
</dbReference>
<reference evidence="7 8" key="1">
    <citation type="submission" date="2019-03" db="EMBL/GenBank/DDBJ databases">
        <title>Draft Genome Sequence of Desulfosporosinus fructosivorans Strain 63.6F, Isolated from Marine Sediment in the Baltic Sea.</title>
        <authorList>
            <person name="Hausmann B."/>
            <person name="Vandieken V."/>
            <person name="Pjevac P."/>
            <person name="Schreck K."/>
            <person name="Herbold C.W."/>
            <person name="Loy A."/>
        </authorList>
    </citation>
    <scope>NUCLEOTIDE SEQUENCE [LARGE SCALE GENOMIC DNA]</scope>
    <source>
        <strain evidence="7 8">63.6F</strain>
    </source>
</reference>
<keyword evidence="7" id="KW-0032">Aminotransferase</keyword>